<dbReference type="EMBL" id="VTWU01000004">
    <property type="protein sequence ID" value="KAA9332267.1"/>
    <property type="molecule type" value="Genomic_DNA"/>
</dbReference>
<keyword evidence="2" id="KW-1185">Reference proteome</keyword>
<proteinExistence type="predicted"/>
<organism evidence="1 2">
    <name type="scientific">Hymenobacter busanensis</name>
    <dbReference type="NCBI Taxonomy" id="2607656"/>
    <lineage>
        <taxon>Bacteria</taxon>
        <taxon>Pseudomonadati</taxon>
        <taxon>Bacteroidota</taxon>
        <taxon>Cytophagia</taxon>
        <taxon>Cytophagales</taxon>
        <taxon>Hymenobacteraceae</taxon>
        <taxon>Hymenobacter</taxon>
    </lineage>
</organism>
<evidence type="ECO:0000313" key="2">
    <source>
        <dbReference type="Proteomes" id="UP000326380"/>
    </source>
</evidence>
<accession>A0A7L4ZX19</accession>
<reference evidence="1 2" key="1">
    <citation type="submission" date="2019-09" db="EMBL/GenBank/DDBJ databases">
        <title>Genome sequence of Hymenobacter sp. M3.</title>
        <authorList>
            <person name="Srinivasan S."/>
        </authorList>
    </citation>
    <scope>NUCLEOTIDE SEQUENCE [LARGE SCALE GENOMIC DNA]</scope>
    <source>
        <strain evidence="1 2">M3</strain>
    </source>
</reference>
<dbReference type="Proteomes" id="UP000326380">
    <property type="component" value="Unassembled WGS sequence"/>
</dbReference>
<dbReference type="SUPFAM" id="SSF53448">
    <property type="entry name" value="Nucleotide-diphospho-sugar transferases"/>
    <property type="match status" value="1"/>
</dbReference>
<dbReference type="Gene3D" id="3.90.550.10">
    <property type="entry name" value="Spore Coat Polysaccharide Biosynthesis Protein SpsA, Chain A"/>
    <property type="match status" value="1"/>
</dbReference>
<sequence>MDTIVFTICSNNYLAHAATLMSSWFEHVPNSKGYVFLVDKISDAVDYSIIANAKLVKIEELNIERLGELVEKYNITELNTSVKPDVFKFLFAEHPGCKAIYLDPDIMVTGDFKDVLDALDTKNFVLTPHITSPVNDEFAPTDYHTLRTGIFNLGFIALKLNEEVSSFLSWWRNRVYDYGYCKLDENMFYDQLWTNYIPVFYDSYTILKHPGYNVANWNLHERYLSKNSFNKWTVNGRFALNFFHFSGYKFTNPRAIGSYHTRYDFINRPDLLGIFEIYQSRLISFGVEKLYYLPCYYYELHKSIKANVQHITQHIPLKVKVARRVARFLRKIIYE</sequence>
<dbReference type="GO" id="GO:0016740">
    <property type="term" value="F:transferase activity"/>
    <property type="evidence" value="ECO:0007669"/>
    <property type="project" value="UniProtKB-KW"/>
</dbReference>
<protein>
    <submittedName>
        <fullName evidence="1">Glycosyl transferase</fullName>
    </submittedName>
</protein>
<dbReference type="InterPro" id="IPR029044">
    <property type="entry name" value="Nucleotide-diphossugar_trans"/>
</dbReference>
<name>A0A7L4ZX19_9BACT</name>
<comment type="caution">
    <text evidence="1">The sequence shown here is derived from an EMBL/GenBank/DDBJ whole genome shotgun (WGS) entry which is preliminary data.</text>
</comment>
<gene>
    <name evidence="1" type="ORF">F0P96_12365</name>
</gene>
<keyword evidence="1" id="KW-0808">Transferase</keyword>
<evidence type="ECO:0000313" key="1">
    <source>
        <dbReference type="EMBL" id="KAA9332267.1"/>
    </source>
</evidence>
<dbReference type="AlphaFoldDB" id="A0A7L4ZX19"/>
<dbReference type="RefSeq" id="WP_151079208.1">
    <property type="nucleotide sequence ID" value="NZ_CP047647.1"/>
</dbReference>